<dbReference type="EMBL" id="JANBPG010002369">
    <property type="protein sequence ID" value="KAJ1886038.1"/>
    <property type="molecule type" value="Genomic_DNA"/>
</dbReference>
<evidence type="ECO:0000313" key="1">
    <source>
        <dbReference type="EMBL" id="KAJ1886038.1"/>
    </source>
</evidence>
<organism evidence="1 2">
    <name type="scientific">Kickxella alabastrina</name>
    <dbReference type="NCBI Taxonomy" id="61397"/>
    <lineage>
        <taxon>Eukaryota</taxon>
        <taxon>Fungi</taxon>
        <taxon>Fungi incertae sedis</taxon>
        <taxon>Zoopagomycota</taxon>
        <taxon>Kickxellomycotina</taxon>
        <taxon>Kickxellomycetes</taxon>
        <taxon>Kickxellales</taxon>
        <taxon>Kickxellaceae</taxon>
        <taxon>Kickxella</taxon>
    </lineage>
</organism>
<comment type="caution">
    <text evidence="1">The sequence shown here is derived from an EMBL/GenBank/DDBJ whole genome shotgun (WGS) entry which is preliminary data.</text>
</comment>
<name>A0ACC1I2U0_9FUNG</name>
<dbReference type="Proteomes" id="UP001150581">
    <property type="component" value="Unassembled WGS sequence"/>
</dbReference>
<gene>
    <name evidence="1" type="ORF">LPJ66_009828</name>
</gene>
<accession>A0ACC1I2U0</accession>
<feature type="non-terminal residue" evidence="1">
    <location>
        <position position="829"/>
    </location>
</feature>
<evidence type="ECO:0000313" key="2">
    <source>
        <dbReference type="Proteomes" id="UP001150581"/>
    </source>
</evidence>
<proteinExistence type="predicted"/>
<reference evidence="1" key="1">
    <citation type="submission" date="2022-07" db="EMBL/GenBank/DDBJ databases">
        <title>Phylogenomic reconstructions and comparative analyses of Kickxellomycotina fungi.</title>
        <authorList>
            <person name="Reynolds N.K."/>
            <person name="Stajich J.E."/>
            <person name="Barry K."/>
            <person name="Grigoriev I.V."/>
            <person name="Crous P."/>
            <person name="Smith M.E."/>
        </authorList>
    </citation>
    <scope>NUCLEOTIDE SEQUENCE</scope>
    <source>
        <strain evidence="1">Benny 63K</strain>
    </source>
</reference>
<sequence length="829" mass="93087">MSGLELGSGSGSSALPTVAMGPSNSNSFKAITSTMYAEANSSSHNSAQQPIVDEQTAYQYAMHYAILLDAEKMQTEARAPRGAHESNELREQCFRRSGSESSVGGVFVVKSVSRATGAPNLNNRTPTLIVHPRGRLGEFLDPSNSFELDPTASNHRSRYKGKGKEKEKEKSKGWRSSLLVLGDSAARRLKAEISGTGKLRDLTKGRLSSGGSDSPSQPYLKRNSVSVNDGRLTPTIIKALVHQLKSAASSPSIHPFTGGCYLKMYEELRVKENLETIGEHGTLDNLMSMFSDKAKEVCRQHGIASSDDVLRTVNSQMLLFVKLLRSVLQSKAHSSREAGLALLKLDDYPDTTLGARSYSRHDLPAGSTPHERVSFDAPASEPEDLEGPICAWLKQVFHVSDHDHYQFLTELRSEVTHVTAIRDLRMCLLVLKMNQSFAGRPEDFRNQHTYNIWKEREITLLKQLVHSYSMRHTTISGEEDTSNLAKLDVSTIELVNSEEMAANFGYIPAHPSACYRIIVQMAVAHDVVSSYDAADAPTNVRQLSTQAKELLQQLAIAWRIGASFRTTCYLDIIDSYCKRGVLPETYLIDSFGKIERIVHLMNPQEWSISQYDYLFNTESRIEFRMLGAVQDIIEGLDQQRPELNSPIKRILRALLINDVSSPIVLKKPIPQVRGRREEVKSILESSIIYRCDCLTGQCFGEDELSLAPSIDGYVQLAQLILNDHERCYNIFSEPILQDGDRRFDIAGMLAEIETEYFWTNLRRHIDQFGYSDNNINIEAAFELCKLINKIERLHMRYSSHPLDGVNSKQLFKATVDTWLRRIDELKGKW</sequence>
<keyword evidence="2" id="KW-1185">Reference proteome</keyword>
<protein>
    <submittedName>
        <fullName evidence="1">Uncharacterized protein</fullName>
    </submittedName>
</protein>